<dbReference type="InterPro" id="IPR036188">
    <property type="entry name" value="FAD/NAD-bd_sf"/>
</dbReference>
<keyword evidence="1 3" id="KW-0560">Oxidoreductase</keyword>
<evidence type="ECO:0000313" key="4">
    <source>
        <dbReference type="Proteomes" id="UP001348149"/>
    </source>
</evidence>
<keyword evidence="4" id="KW-1185">Reference proteome</keyword>
<dbReference type="Gene3D" id="3.50.50.60">
    <property type="entry name" value="FAD/NAD(P)-binding domain"/>
    <property type="match status" value="1"/>
</dbReference>
<dbReference type="EMBL" id="JAYLLH010000022">
    <property type="protein sequence ID" value="MEC3862454.1"/>
    <property type="molecule type" value="Genomic_DNA"/>
</dbReference>
<dbReference type="GO" id="GO:0016491">
    <property type="term" value="F:oxidoreductase activity"/>
    <property type="evidence" value="ECO:0007669"/>
    <property type="project" value="UniProtKB-KW"/>
</dbReference>
<dbReference type="EC" id="1.-.-.-" evidence="3"/>
<dbReference type="Proteomes" id="UP001348149">
    <property type="component" value="Unassembled WGS sequence"/>
</dbReference>
<reference evidence="3 4" key="1">
    <citation type="submission" date="2024-01" db="EMBL/GenBank/DDBJ databases">
        <title>Mesobacterium rodlantinim sp. nov., isolated from shallow sea hydrothermal systems off Kueishantao Island.</title>
        <authorList>
            <person name="Su Z."/>
            <person name="Tang K."/>
        </authorList>
    </citation>
    <scope>NUCLEOTIDE SEQUENCE [LARGE SCALE GENOMIC DNA]</scope>
    <source>
        <strain evidence="3 4">TK19101</strain>
    </source>
</reference>
<dbReference type="PANTHER" id="PTHR13847:SF281">
    <property type="entry name" value="FAD DEPENDENT OXIDOREDUCTASE DOMAIN-CONTAINING PROTEIN"/>
    <property type="match status" value="1"/>
</dbReference>
<dbReference type="RefSeq" id="WP_326298253.1">
    <property type="nucleotide sequence ID" value="NZ_JAYLLH010000022.1"/>
</dbReference>
<dbReference type="InterPro" id="IPR006076">
    <property type="entry name" value="FAD-dep_OxRdtase"/>
</dbReference>
<dbReference type="Pfam" id="PF01266">
    <property type="entry name" value="DAO"/>
    <property type="match status" value="1"/>
</dbReference>
<proteinExistence type="predicted"/>
<dbReference type="PANTHER" id="PTHR13847">
    <property type="entry name" value="SARCOSINE DEHYDROGENASE-RELATED"/>
    <property type="match status" value="1"/>
</dbReference>
<dbReference type="SUPFAM" id="SSF51905">
    <property type="entry name" value="FAD/NAD(P)-binding domain"/>
    <property type="match status" value="1"/>
</dbReference>
<comment type="caution">
    <text evidence="3">The sequence shown here is derived from an EMBL/GenBank/DDBJ whole genome shotgun (WGS) entry which is preliminary data.</text>
</comment>
<evidence type="ECO:0000313" key="3">
    <source>
        <dbReference type="EMBL" id="MEC3862454.1"/>
    </source>
</evidence>
<accession>A0ABU6HJ23</accession>
<name>A0ABU6HJ23_9RHOB</name>
<protein>
    <submittedName>
        <fullName evidence="3">FAD-dependent oxidoreductase</fullName>
        <ecNumber evidence="3">1.-.-.-</ecNumber>
    </submittedName>
</protein>
<evidence type="ECO:0000256" key="1">
    <source>
        <dbReference type="ARBA" id="ARBA00023002"/>
    </source>
</evidence>
<evidence type="ECO:0000259" key="2">
    <source>
        <dbReference type="Pfam" id="PF01266"/>
    </source>
</evidence>
<gene>
    <name evidence="3" type="ORF">VK792_14270</name>
</gene>
<dbReference type="Gene3D" id="3.30.9.10">
    <property type="entry name" value="D-Amino Acid Oxidase, subunit A, domain 2"/>
    <property type="match status" value="1"/>
</dbReference>
<feature type="domain" description="FAD dependent oxidoreductase" evidence="2">
    <location>
        <begin position="27"/>
        <end position="374"/>
    </location>
</feature>
<sequence length="418" mass="44541">MALTSIWTATAPGAPDFPRLDENTRTDILVIGGGFQGLSTALHAAEAGTDVVLLEAETPGYGASGRNGGQVIPGLKDDPDTLDRLWGPQALDFAGNTADVLFALVRRLGIDCDAAQTGWIQAGDKTAHLPGLKARMEQWAARGAPVDWLDADAMERATGTRAFRGGWIDHRAGKVHPLKLAFGLAAAAQNAGVRLYCKSQVAGLDRDGTGWRARLAHGPTVRADRVVMATNVYTPSALNADLPRATVPANSFQVATVPLNAEHLARILPGGMVVSEIRRVGTYFRIGPENRLMLGGRGSFTDPTTAGDFRQVEAELSRLCGAGLAIEHRWFGRVGITPDHRIRLCNPAPGLMLATGFNGRGVALATALGKAMAEHLTTGAALPVPVLTRLPTLPVHALHRIFGSLTIAYYRLRDRLDR</sequence>
<organism evidence="3 4">
    <name type="scientific">Mesobacterium hydrothermale</name>
    <dbReference type="NCBI Taxonomy" id="3111907"/>
    <lineage>
        <taxon>Bacteria</taxon>
        <taxon>Pseudomonadati</taxon>
        <taxon>Pseudomonadota</taxon>
        <taxon>Alphaproteobacteria</taxon>
        <taxon>Rhodobacterales</taxon>
        <taxon>Roseobacteraceae</taxon>
        <taxon>Mesobacterium</taxon>
    </lineage>
</organism>